<dbReference type="InterPro" id="IPR025358">
    <property type="entry name" value="DUF4262"/>
</dbReference>
<gene>
    <name evidence="1" type="ORF">ATJ78_1105</name>
</gene>
<protein>
    <submittedName>
        <fullName evidence="1">Uncharacterized protein DUF4262</fullName>
    </submittedName>
</protein>
<dbReference type="AlphaFoldDB" id="A0A2A9DV05"/>
<dbReference type="Proteomes" id="UP000221369">
    <property type="component" value="Unassembled WGS sequence"/>
</dbReference>
<organism evidence="1 2">
    <name type="scientific">Paramicrobacterium agarici</name>
    <dbReference type="NCBI Taxonomy" id="630514"/>
    <lineage>
        <taxon>Bacteria</taxon>
        <taxon>Bacillati</taxon>
        <taxon>Actinomycetota</taxon>
        <taxon>Actinomycetes</taxon>
        <taxon>Micrococcales</taxon>
        <taxon>Microbacteriaceae</taxon>
        <taxon>Paramicrobacterium</taxon>
    </lineage>
</organism>
<comment type="caution">
    <text evidence="1">The sequence shown here is derived from an EMBL/GenBank/DDBJ whole genome shotgun (WGS) entry which is preliminary data.</text>
</comment>
<evidence type="ECO:0000313" key="2">
    <source>
        <dbReference type="Proteomes" id="UP000221369"/>
    </source>
</evidence>
<reference evidence="1 2" key="1">
    <citation type="submission" date="2017-10" db="EMBL/GenBank/DDBJ databases">
        <title>Sequencing the genomes of 1000 actinobacteria strains.</title>
        <authorList>
            <person name="Klenk H.-P."/>
        </authorList>
    </citation>
    <scope>NUCLEOTIDE SEQUENCE [LARGE SCALE GENOMIC DNA]</scope>
    <source>
        <strain evidence="1 2">DSM 21798</strain>
    </source>
</reference>
<dbReference type="EMBL" id="PDJE01000001">
    <property type="protein sequence ID" value="PFG30181.1"/>
    <property type="molecule type" value="Genomic_DNA"/>
</dbReference>
<evidence type="ECO:0000313" key="1">
    <source>
        <dbReference type="EMBL" id="PFG30181.1"/>
    </source>
</evidence>
<dbReference type="Pfam" id="PF14081">
    <property type="entry name" value="DUF4262"/>
    <property type="match status" value="1"/>
</dbReference>
<accession>A0A2A9DV05</accession>
<sequence>MTESDTAQTQAWLDQEDRHVALTIRKYGCLVQYVSTPAKTPSFGYTVGLFGLGHPELIVFGMTRNAAAYTLNWFFDRIRDGEDLMPGQVLRPDDKAPRFLVEKFPNPAEYLFSANRHYDRPDFLSVPAYQLTWDDNGAFPGEDGYTKPAWLQPRPGA</sequence>
<keyword evidence="2" id="KW-1185">Reference proteome</keyword>
<name>A0A2A9DV05_9MICO</name>
<dbReference type="RefSeq" id="WP_098406673.1">
    <property type="nucleotide sequence ID" value="NZ_PDJE01000001.1"/>
</dbReference>
<proteinExistence type="predicted"/>